<evidence type="ECO:0000313" key="2">
    <source>
        <dbReference type="EMBL" id="UVW35646.1"/>
    </source>
</evidence>
<reference evidence="2" key="1">
    <citation type="submission" date="2022-08" db="EMBL/GenBank/DDBJ databases">
        <title>Catabolic pathway analysis in culturable SAR92 clade bacteria reveals their overlooked roles in DMSP degradation in coastal seas.</title>
        <authorList>
            <person name="He X."/>
            <person name="Zhang X."/>
            <person name="Zhang Y."/>
        </authorList>
    </citation>
    <scope>NUCLEOTIDE SEQUENCE</scope>
    <source>
        <strain evidence="2">H455</strain>
    </source>
</reference>
<organism evidence="2 3">
    <name type="scientific">SAR92 clade bacterium H455</name>
    <dbReference type="NCBI Taxonomy" id="2974818"/>
    <lineage>
        <taxon>Bacteria</taxon>
        <taxon>Pseudomonadati</taxon>
        <taxon>Pseudomonadota</taxon>
        <taxon>Gammaproteobacteria</taxon>
        <taxon>Cellvibrionales</taxon>
        <taxon>Porticoccaceae</taxon>
        <taxon>SAR92 clade</taxon>
    </lineage>
</organism>
<keyword evidence="3" id="KW-1185">Reference proteome</keyword>
<dbReference type="Proteomes" id="UP001059934">
    <property type="component" value="Chromosome"/>
</dbReference>
<proteinExistence type="predicted"/>
<dbReference type="EMBL" id="CP103416">
    <property type="protein sequence ID" value="UVW35646.1"/>
    <property type="molecule type" value="Genomic_DNA"/>
</dbReference>
<dbReference type="Gene3D" id="3.40.50.2000">
    <property type="entry name" value="Glycogen Phosphorylase B"/>
    <property type="match status" value="1"/>
</dbReference>
<dbReference type="SUPFAM" id="SSF53756">
    <property type="entry name" value="UDP-Glycosyltransferase/glycogen phosphorylase"/>
    <property type="match status" value="1"/>
</dbReference>
<dbReference type="PANTHER" id="PTHR12526:SF630">
    <property type="entry name" value="GLYCOSYLTRANSFERASE"/>
    <property type="match status" value="1"/>
</dbReference>
<protein>
    <submittedName>
        <fullName evidence="2">Glycosyltransferase</fullName>
    </submittedName>
</protein>
<dbReference type="Pfam" id="PF00534">
    <property type="entry name" value="Glycos_transf_1"/>
    <property type="match status" value="1"/>
</dbReference>
<feature type="domain" description="Glycosyl transferase family 1" evidence="1">
    <location>
        <begin position="160"/>
        <end position="318"/>
    </location>
</feature>
<name>A0ABY5TRD3_9GAMM</name>
<evidence type="ECO:0000313" key="3">
    <source>
        <dbReference type="Proteomes" id="UP001059934"/>
    </source>
</evidence>
<sequence>MSSQELPAFGLVTIPIRKLKFEIQIVDSCRSINDSHLSGSDTVLASGDNNDLLHISHICNKRSIRCIYIIEKPLKVQLKIVALNSPTLLHQLKRAIFCIRQEARRLKAFKLSDGVQANGVPSFESYSSQYKDDLLYFDNRIKLKDIISPMEIKKRLCYLKEGKPLRLAFSGRLIKIKGADDLIKVAEALDKKGVDFTFTIYGTGSLDEYIRSQTHEKHLTEKVFLKGPVDFHKTLLPELKEKTDLFICLHKQGDPSCTYLETLACGIPIVGYANEAFAGILSKNDIGWSVPMNDITAIAELVARLNTQRNLISQKSHNSIEMAKENHFDLTYQRRINHLLGNNVQFDN</sequence>
<accession>A0ABY5TRD3</accession>
<dbReference type="PANTHER" id="PTHR12526">
    <property type="entry name" value="GLYCOSYLTRANSFERASE"/>
    <property type="match status" value="1"/>
</dbReference>
<evidence type="ECO:0000259" key="1">
    <source>
        <dbReference type="Pfam" id="PF00534"/>
    </source>
</evidence>
<gene>
    <name evidence="2" type="ORF">NYF23_03305</name>
</gene>
<dbReference type="InterPro" id="IPR001296">
    <property type="entry name" value="Glyco_trans_1"/>
</dbReference>